<feature type="compositionally biased region" description="Low complexity" evidence="2">
    <location>
        <begin position="1108"/>
        <end position="1129"/>
    </location>
</feature>
<evidence type="ECO:0000256" key="2">
    <source>
        <dbReference type="SAM" id="MobiDB-lite"/>
    </source>
</evidence>
<dbReference type="Proteomes" id="UP000594454">
    <property type="component" value="Chromosome 2"/>
</dbReference>
<feature type="compositionally biased region" description="Polar residues" evidence="2">
    <location>
        <begin position="1133"/>
        <end position="1147"/>
    </location>
</feature>
<dbReference type="GO" id="GO:0030178">
    <property type="term" value="P:negative regulation of Wnt signaling pathway"/>
    <property type="evidence" value="ECO:0007669"/>
    <property type="project" value="TreeGrafter"/>
</dbReference>
<keyword evidence="5" id="KW-1185">Reference proteome</keyword>
<dbReference type="InParanoid" id="A0A7R8UH62"/>
<organism evidence="4 5">
    <name type="scientific">Hermetia illucens</name>
    <name type="common">Black soldier fly</name>
    <dbReference type="NCBI Taxonomy" id="343691"/>
    <lineage>
        <taxon>Eukaryota</taxon>
        <taxon>Metazoa</taxon>
        <taxon>Ecdysozoa</taxon>
        <taxon>Arthropoda</taxon>
        <taxon>Hexapoda</taxon>
        <taxon>Insecta</taxon>
        <taxon>Pterygota</taxon>
        <taxon>Neoptera</taxon>
        <taxon>Endopterygota</taxon>
        <taxon>Diptera</taxon>
        <taxon>Brachycera</taxon>
        <taxon>Stratiomyomorpha</taxon>
        <taxon>Stratiomyidae</taxon>
        <taxon>Hermetiinae</taxon>
        <taxon>Hermetia</taxon>
    </lineage>
</organism>
<reference evidence="4 5" key="1">
    <citation type="submission" date="2020-11" db="EMBL/GenBank/DDBJ databases">
        <authorList>
            <person name="Wallbank WR R."/>
            <person name="Pardo Diaz C."/>
            <person name="Kozak K."/>
            <person name="Martin S."/>
            <person name="Jiggins C."/>
            <person name="Moest M."/>
            <person name="Warren A I."/>
            <person name="Generalovic N T."/>
            <person name="Byers J.R.P. K."/>
            <person name="Montejo-Kovacevich G."/>
            <person name="Yen C E."/>
        </authorList>
    </citation>
    <scope>NUCLEOTIDE SEQUENCE [LARGE SCALE GENOMIC DNA]</scope>
</reference>
<dbReference type="Pfam" id="PF02145">
    <property type="entry name" value="Rap_GAP"/>
    <property type="match status" value="1"/>
</dbReference>
<feature type="region of interest" description="Disordered" evidence="2">
    <location>
        <begin position="1853"/>
        <end position="1919"/>
    </location>
</feature>
<dbReference type="Pfam" id="PF11864">
    <property type="entry name" value="DUF3384"/>
    <property type="match status" value="1"/>
</dbReference>
<evidence type="ECO:0000313" key="5">
    <source>
        <dbReference type="Proteomes" id="UP000594454"/>
    </source>
</evidence>
<feature type="region of interest" description="Disordered" evidence="2">
    <location>
        <begin position="923"/>
        <end position="960"/>
    </location>
</feature>
<dbReference type="OrthoDB" id="5797019at2759"/>
<feature type="region of interest" description="Disordered" evidence="2">
    <location>
        <begin position="1258"/>
        <end position="1560"/>
    </location>
</feature>
<proteinExistence type="predicted"/>
<feature type="compositionally biased region" description="Gly residues" evidence="2">
    <location>
        <begin position="1863"/>
        <end position="1873"/>
    </location>
</feature>
<dbReference type="GO" id="GO:0005634">
    <property type="term" value="C:nucleus"/>
    <property type="evidence" value="ECO:0007669"/>
    <property type="project" value="InterPro"/>
</dbReference>
<gene>
    <name evidence="4" type="ORF">HERILL_LOCUS3677</name>
</gene>
<feature type="compositionally biased region" description="Polar residues" evidence="2">
    <location>
        <begin position="1098"/>
        <end position="1107"/>
    </location>
</feature>
<feature type="region of interest" description="Disordered" evidence="2">
    <location>
        <begin position="1056"/>
        <end position="1164"/>
    </location>
</feature>
<dbReference type="InterPro" id="IPR016024">
    <property type="entry name" value="ARM-type_fold"/>
</dbReference>
<dbReference type="PRINTS" id="PR01431">
    <property type="entry name" value="TUBERIN"/>
</dbReference>
<dbReference type="InterPro" id="IPR003913">
    <property type="entry name" value="Tuberin"/>
</dbReference>
<dbReference type="GO" id="GO:0051726">
    <property type="term" value="P:regulation of cell cycle"/>
    <property type="evidence" value="ECO:0007669"/>
    <property type="project" value="TreeGrafter"/>
</dbReference>
<dbReference type="GO" id="GO:0046627">
    <property type="term" value="P:negative regulation of insulin receptor signaling pathway"/>
    <property type="evidence" value="ECO:0007669"/>
    <property type="project" value="TreeGrafter"/>
</dbReference>
<feature type="compositionally biased region" description="Gly residues" evidence="2">
    <location>
        <begin position="1365"/>
        <end position="1381"/>
    </location>
</feature>
<feature type="compositionally biased region" description="Acidic residues" evidence="2">
    <location>
        <begin position="1313"/>
        <end position="1329"/>
    </location>
</feature>
<feature type="compositionally biased region" description="Polar residues" evidence="2">
    <location>
        <begin position="1500"/>
        <end position="1514"/>
    </location>
</feature>
<evidence type="ECO:0000256" key="1">
    <source>
        <dbReference type="ARBA" id="ARBA00022468"/>
    </source>
</evidence>
<feature type="compositionally biased region" description="Polar residues" evidence="2">
    <location>
        <begin position="1475"/>
        <end position="1491"/>
    </location>
</feature>
<protein>
    <recommendedName>
        <fullName evidence="3">Rap-GAP domain-containing protein</fullName>
    </recommendedName>
</protein>
<feature type="compositionally biased region" description="Basic and acidic residues" evidence="2">
    <location>
        <begin position="1297"/>
        <end position="1307"/>
    </location>
</feature>
<dbReference type="InterPro" id="IPR035974">
    <property type="entry name" value="Rap/Ran-GAP_sf"/>
</dbReference>
<feature type="domain" description="Rap-GAP" evidence="3">
    <location>
        <begin position="1631"/>
        <end position="1856"/>
    </location>
</feature>
<dbReference type="SUPFAM" id="SSF111347">
    <property type="entry name" value="Rap/Ran-GAP"/>
    <property type="match status" value="1"/>
</dbReference>
<dbReference type="EMBL" id="LR899010">
    <property type="protein sequence ID" value="CAD7080528.1"/>
    <property type="molecule type" value="Genomic_DNA"/>
</dbReference>
<feature type="compositionally biased region" description="Basic and acidic residues" evidence="2">
    <location>
        <begin position="1258"/>
        <end position="1270"/>
    </location>
</feature>
<evidence type="ECO:0000313" key="4">
    <source>
        <dbReference type="EMBL" id="CAD7080528.1"/>
    </source>
</evidence>
<dbReference type="PANTHER" id="PTHR10063:SF0">
    <property type="entry name" value="TUBERIN"/>
    <property type="match status" value="1"/>
</dbReference>
<name>A0A7R8UH62_HERIL</name>
<dbReference type="GO" id="GO:0005096">
    <property type="term" value="F:GTPase activator activity"/>
    <property type="evidence" value="ECO:0007669"/>
    <property type="project" value="UniProtKB-KW"/>
</dbReference>
<accession>A0A7R8UH62</accession>
<dbReference type="OMA" id="CDIMSAI"/>
<dbReference type="FunCoup" id="A0A7R8UH62">
    <property type="interactions" value="1171"/>
</dbReference>
<feature type="compositionally biased region" description="Gly residues" evidence="2">
    <location>
        <begin position="1539"/>
        <end position="1556"/>
    </location>
</feature>
<feature type="compositionally biased region" description="Polar residues" evidence="2">
    <location>
        <begin position="1056"/>
        <end position="1068"/>
    </location>
</feature>
<dbReference type="PANTHER" id="PTHR10063">
    <property type="entry name" value="TUBERIN"/>
    <property type="match status" value="1"/>
</dbReference>
<dbReference type="SUPFAM" id="SSF48371">
    <property type="entry name" value="ARM repeat"/>
    <property type="match status" value="1"/>
</dbReference>
<dbReference type="GO" id="GO:0051898">
    <property type="term" value="P:negative regulation of phosphatidylinositol 3-kinase/protein kinase B signal transduction"/>
    <property type="evidence" value="ECO:0007669"/>
    <property type="project" value="TreeGrafter"/>
</dbReference>
<dbReference type="InterPro" id="IPR027107">
    <property type="entry name" value="Tuberin/Ral-act_asu"/>
</dbReference>
<dbReference type="Gene3D" id="3.40.50.11210">
    <property type="entry name" value="Rap/Ran-GAP"/>
    <property type="match status" value="1"/>
</dbReference>
<dbReference type="Pfam" id="PF03542">
    <property type="entry name" value="Tuberin"/>
    <property type="match status" value="1"/>
</dbReference>
<dbReference type="GO" id="GO:0051056">
    <property type="term" value="P:regulation of small GTPase mediated signal transduction"/>
    <property type="evidence" value="ECO:0007669"/>
    <property type="project" value="InterPro"/>
</dbReference>
<sequence>MSSKDKETINKFKQFFKASKTPGGLRERDLSPELERELRPETPIAQRCKALKDLGDIVLRNRIEDAALMKLWNLTKDIIVDNKSVEYRHITLNFYRKLIQGQYENLAPMREHFFLVIKQHQVAEDIRPRFDLLKQLTDNGKDIFSFEEKIGPFMIQWAPEIINANLLMPYLEMLQNMIKFNAAYLENNVVAGILDLACNLSCNVDDGGVGQQCLQIIDTVICYSLFPNESLLICILALCRTVNLVPYCQLAWKIMRNLLGTSSGHEALLTMCRILNDRCLYNDEVLLRGAVFHIYMGVWNSNSTTPPVLKTYPSTILRSFLNCLDSRKIIVTYEVILSIQNMIKKSGNQLAEHTWDEVYDILVAIADNINHYVRDGFLKQSELHTHFHTTVDNIEKLVQDGEISLSPELMYKLIEKIAEDRSEESVIKLIEYRTSKISATQPQWLQALHDFVDRFYSIPRSNIRVKVVQSLIRIMESNRAAYEEEILERVVIPQFSNIGHEPELLVRIIVAKALIDFAWHCDTKRCGELLDILEKILNRPFEVSKGDGAHEETEIQDILTVVDGLIEVFMIKLYRLPSSHAIRIFNMLVGHLELHYQRPRVFENSSTVRLKIFDWMLKARANKTYHLGFPDPAKPETVIFSHYLGIDTSAPTAHPVAVTQPQQPQNIDPIAHNFTTISIRRGCKLIVQCLEKEQDYAVFQLVLQELPKILQNKALVTGCDMESLANIMLRIFSDRRFPDIMASRSIKLTSDDFYALMLPAIASLVTYQIRQQPIIEALKMGIPSRTAGVCINTLTIMILEMPEILMRQLPDVLWEMSKMSDTVSVAMPVLEFLSILSRLPNHRFTNFVALQYMYVFAITLPYTKPHRYNHYIVSLAHHIIAGWYLKCRLNVRRNIVSYIIAFIQSNFDDVKLPQTTISAYPINEDSSNRKRSSSLTERGSRVRDRPTMTSQPPNADLRPKMNENLKTFHMELAETCMDFLARHTFSPCSALPKRLPSAEYLLKDAPSQTWLVGTNLVTITTSGCSALPTRNGLCDRCAQMCFGSFSQNLQKTDTSSTIASSFTPNSPEVSGGSVGGSSTRIAETGAPEFPVNKRYTKASLQASSGTESGSMDLTSSTSSSSQQHQSLDGKTMRQISNEGRFSCSSGSLEALSRRGSNPDPAEGRETVQLQQQLCACSCTGWAEIYIRRPTGNISWIMRIQNPVENDCFGNDMPIHDLISLFLPSQHGGVFGNEFIKDLPPVSPPVCQLPRLLTDIKPEAKPTEESEHETVKSTSAKARPLKRQEEVTSVTSSGPIDIPKKATSHKEPAGSFSDVDDDEDNDGDDVNFEDGESRSRNPVRRVNSSPEMSSNWRYPHQASKQAGKGNTIGGQDGMGSTGGENTGGPTVVSAAGGEKDDDSEQQQKKKGFGKDMRVSCEAIPEEMAGSTPPSQSESLKDNQQQKPQQQPTEIKPELDKDASNKASTTVLPPKQHSADDVTQTLAVAQSASTTSLKIPVDHQPKVTTKPPQSPVSISTHPKARSAADRIARQMTTFAPNTNGGSSGSGSDSNGGGGGGDMPRGRSKTISVVREVNRVNRNTQANRSATSFRVPNPPSVSRHGISPNFVFLQLYYTGQLQVTEPPLKVSQENMKAINLLDLIPPFETHHIGVLYVGPGQCNNEAEILRNRFGSVRYVEFLRNLGTLVSLKDAKENNFFINMDSSGSDGKFTYVWKDDVVQVTFHVATLMPNKEMDPNCYEKKKHIGNDFVSIVYNESGDEYNLNTIKGQFNYACVVVEPLELNSNRIFVRAKDEISDYISHSEPKVVSDGSAPLLARQMALHANLASLVSQSLKTKHPYASNWLERLRKIKTLRTKLLRETQTPSFGSGSGGGGGGDTGSFSSTTTLVDQNQMTATTASTGSSTGDVSARTPPRHNINDFTKYT</sequence>
<dbReference type="FunFam" id="3.40.50.11210:FF:000007">
    <property type="entry name" value="Tuberous sclerosis 2"/>
    <property type="match status" value="1"/>
</dbReference>
<dbReference type="GO" id="GO:0033596">
    <property type="term" value="C:TSC1-TSC2 complex"/>
    <property type="evidence" value="ECO:0007669"/>
    <property type="project" value="InterPro"/>
</dbReference>
<evidence type="ECO:0000259" key="3">
    <source>
        <dbReference type="PROSITE" id="PS50085"/>
    </source>
</evidence>
<dbReference type="GO" id="GO:0032007">
    <property type="term" value="P:negative regulation of TOR signaling"/>
    <property type="evidence" value="ECO:0007669"/>
    <property type="project" value="InterPro"/>
</dbReference>
<dbReference type="PROSITE" id="PS50085">
    <property type="entry name" value="RAPGAP"/>
    <property type="match status" value="1"/>
</dbReference>
<dbReference type="InterPro" id="IPR024584">
    <property type="entry name" value="Tuberin_N"/>
</dbReference>
<keyword evidence="1" id="KW-0343">GTPase activation</keyword>
<feature type="compositionally biased region" description="Basic and acidic residues" evidence="2">
    <location>
        <begin position="1449"/>
        <end position="1458"/>
    </location>
</feature>
<dbReference type="InterPro" id="IPR000331">
    <property type="entry name" value="Rap/Ran_GAP_dom"/>
</dbReference>
<feature type="compositionally biased region" description="Low complexity" evidence="2">
    <location>
        <begin position="1889"/>
        <end position="1900"/>
    </location>
</feature>
<dbReference type="InterPro" id="IPR018515">
    <property type="entry name" value="Tuberin-type_domain"/>
</dbReference>